<protein>
    <recommendedName>
        <fullName evidence="9">3-dehydrosphinganine reductase</fullName>
        <ecNumber evidence="9">1.1.1.102</ecNumber>
    </recommendedName>
</protein>
<dbReference type="InterPro" id="IPR036187">
    <property type="entry name" value="DNA_mismatch_repair_MutS_sf"/>
</dbReference>
<keyword evidence="7" id="KW-0443">Lipid metabolism</keyword>
<dbReference type="PANTHER" id="PTHR11361">
    <property type="entry name" value="DNA MISMATCH REPAIR PROTEIN MUTS FAMILY MEMBER"/>
    <property type="match status" value="1"/>
</dbReference>
<evidence type="ECO:0000256" key="1">
    <source>
        <dbReference type="ARBA" id="ARBA00004240"/>
    </source>
</evidence>
<feature type="domain" description="DNA mismatch repair proteins mutS family" evidence="13">
    <location>
        <begin position="1159"/>
        <end position="1175"/>
    </location>
</feature>
<dbReference type="InterPro" id="IPR000432">
    <property type="entry name" value="DNA_mismatch_repair_MutS_C"/>
</dbReference>
<dbReference type="PRINTS" id="PR00081">
    <property type="entry name" value="GDHRDH"/>
</dbReference>
<keyword evidence="5" id="KW-0547">Nucleotide-binding</keyword>
<dbReference type="CDD" id="cd03281">
    <property type="entry name" value="ABC_MSH5_euk"/>
    <property type="match status" value="1"/>
</dbReference>
<dbReference type="GO" id="GO:0047560">
    <property type="term" value="F:3-dehydrosphinganine reductase activity"/>
    <property type="evidence" value="ECO:0007669"/>
    <property type="project" value="UniProtKB-EC"/>
</dbReference>
<dbReference type="EC" id="1.1.1.102" evidence="9"/>
<dbReference type="SUPFAM" id="SSF48334">
    <property type="entry name" value="DNA repair protein MutS, domain III"/>
    <property type="match status" value="1"/>
</dbReference>
<comment type="pathway">
    <text evidence="2">Lipid metabolism; sphingolipid metabolism.</text>
</comment>
<dbReference type="SMART" id="SM00822">
    <property type="entry name" value="PKS_KR"/>
    <property type="match status" value="1"/>
</dbReference>
<evidence type="ECO:0000256" key="8">
    <source>
        <dbReference type="ARBA" id="ARBA00023125"/>
    </source>
</evidence>
<dbReference type="SUPFAM" id="SSF51735">
    <property type="entry name" value="NAD(P)-binding Rossmann-fold domains"/>
    <property type="match status" value="1"/>
</dbReference>
<feature type="region of interest" description="Disordered" evidence="12">
    <location>
        <begin position="1335"/>
        <end position="1355"/>
    </location>
</feature>
<evidence type="ECO:0000256" key="3">
    <source>
        <dbReference type="ARBA" id="ARBA00004991"/>
    </source>
</evidence>
<evidence type="ECO:0000313" key="14">
    <source>
        <dbReference type="EMBL" id="EKG19272.1"/>
    </source>
</evidence>
<dbReference type="GO" id="GO:0030148">
    <property type="term" value="P:sphingolipid biosynthetic process"/>
    <property type="evidence" value="ECO:0007669"/>
    <property type="project" value="InterPro"/>
</dbReference>
<dbReference type="InterPro" id="IPR007696">
    <property type="entry name" value="DNA_mismatch_repair_MutS_core"/>
</dbReference>
<dbReference type="STRING" id="1126212.K2S2M2"/>
<keyword evidence="6" id="KW-0067">ATP-binding</keyword>
<dbReference type="SMART" id="SM00534">
    <property type="entry name" value="MUTSac"/>
    <property type="match status" value="1"/>
</dbReference>
<evidence type="ECO:0000256" key="12">
    <source>
        <dbReference type="SAM" id="MobiDB-lite"/>
    </source>
</evidence>
<evidence type="ECO:0000256" key="10">
    <source>
        <dbReference type="ARBA" id="ARBA00044737"/>
    </source>
</evidence>
<dbReference type="Pfam" id="PF05192">
    <property type="entry name" value="MutS_III"/>
    <property type="match status" value="1"/>
</dbReference>
<gene>
    <name evidence="14" type="ORF">MPH_03135</name>
</gene>
<evidence type="ECO:0000256" key="5">
    <source>
        <dbReference type="ARBA" id="ARBA00022741"/>
    </source>
</evidence>
<dbReference type="InterPro" id="IPR045076">
    <property type="entry name" value="MutS"/>
</dbReference>
<evidence type="ECO:0000256" key="11">
    <source>
        <dbReference type="ARBA" id="ARBA00048930"/>
    </source>
</evidence>
<comment type="function">
    <text evidence="10">Catalyzes the reduction of 3'-oxosphinganine (3-ketodihydrosphingosine/KDS) to sphinganine (dihydrosphingosine/DHS), the second step of de novo sphingolipid biosynthesis.</text>
</comment>
<evidence type="ECO:0000256" key="4">
    <source>
        <dbReference type="ARBA" id="ARBA00006271"/>
    </source>
</evidence>
<evidence type="ECO:0000259" key="13">
    <source>
        <dbReference type="PROSITE" id="PS00486"/>
    </source>
</evidence>
<evidence type="ECO:0000256" key="6">
    <source>
        <dbReference type="ARBA" id="ARBA00022840"/>
    </source>
</evidence>
<dbReference type="Gene3D" id="1.10.1420.10">
    <property type="match status" value="1"/>
</dbReference>
<dbReference type="OrthoDB" id="29596at2759"/>
<dbReference type="GO" id="GO:0051026">
    <property type="term" value="P:chiasma assembly"/>
    <property type="evidence" value="ECO:0007669"/>
    <property type="project" value="TreeGrafter"/>
</dbReference>
<dbReference type="InterPro" id="IPR057326">
    <property type="entry name" value="KR_dom"/>
</dbReference>
<dbReference type="GO" id="GO:0016020">
    <property type="term" value="C:membrane"/>
    <property type="evidence" value="ECO:0007669"/>
    <property type="project" value="GOC"/>
</dbReference>
<dbReference type="Pfam" id="PF00106">
    <property type="entry name" value="adh_short"/>
    <property type="match status" value="1"/>
</dbReference>
<keyword evidence="7" id="KW-0746">Sphingolipid metabolism</keyword>
<dbReference type="GO" id="GO:0030983">
    <property type="term" value="F:mismatched DNA binding"/>
    <property type="evidence" value="ECO:0007669"/>
    <property type="project" value="InterPro"/>
</dbReference>
<comment type="catalytic activity">
    <reaction evidence="11">
        <text>sphinganine + NADP(+) = 3-oxosphinganine + NADPH + H(+)</text>
        <dbReference type="Rhea" id="RHEA:22640"/>
        <dbReference type="ChEBI" id="CHEBI:15378"/>
        <dbReference type="ChEBI" id="CHEBI:57783"/>
        <dbReference type="ChEBI" id="CHEBI:57817"/>
        <dbReference type="ChEBI" id="CHEBI:58299"/>
        <dbReference type="ChEBI" id="CHEBI:58349"/>
        <dbReference type="EC" id="1.1.1.102"/>
    </reaction>
    <physiologicalReaction direction="right-to-left" evidence="11">
        <dbReference type="Rhea" id="RHEA:22642"/>
    </physiologicalReaction>
</comment>
<organism evidence="14 15">
    <name type="scientific">Macrophomina phaseolina (strain MS6)</name>
    <name type="common">Charcoal rot fungus</name>
    <dbReference type="NCBI Taxonomy" id="1126212"/>
    <lineage>
        <taxon>Eukaryota</taxon>
        <taxon>Fungi</taxon>
        <taxon>Dikarya</taxon>
        <taxon>Ascomycota</taxon>
        <taxon>Pezizomycotina</taxon>
        <taxon>Dothideomycetes</taxon>
        <taxon>Dothideomycetes incertae sedis</taxon>
        <taxon>Botryosphaeriales</taxon>
        <taxon>Botryosphaeriaceae</taxon>
        <taxon>Macrophomina</taxon>
    </lineage>
</organism>
<dbReference type="Proteomes" id="UP000007129">
    <property type="component" value="Unassembled WGS sequence"/>
</dbReference>
<dbReference type="CDD" id="cd08939">
    <property type="entry name" value="KDSR-like_SDR_c"/>
    <property type="match status" value="1"/>
</dbReference>
<dbReference type="Pfam" id="PF00488">
    <property type="entry name" value="MutS_V"/>
    <property type="match status" value="1"/>
</dbReference>
<evidence type="ECO:0000256" key="7">
    <source>
        <dbReference type="ARBA" id="ARBA00022919"/>
    </source>
</evidence>
<dbReference type="FunCoup" id="K2S2M2">
    <property type="interactions" value="153"/>
</dbReference>
<dbReference type="SUPFAM" id="SSF52540">
    <property type="entry name" value="P-loop containing nucleoside triphosphate hydrolases"/>
    <property type="match status" value="1"/>
</dbReference>
<accession>K2S2M2</accession>
<dbReference type="PROSITE" id="PS00486">
    <property type="entry name" value="DNA_MISMATCH_REPAIR_2"/>
    <property type="match status" value="1"/>
</dbReference>
<dbReference type="GO" id="GO:0005634">
    <property type="term" value="C:nucleus"/>
    <property type="evidence" value="ECO:0007669"/>
    <property type="project" value="TreeGrafter"/>
</dbReference>
<dbReference type="InterPro" id="IPR002347">
    <property type="entry name" value="SDR_fam"/>
</dbReference>
<dbReference type="InterPro" id="IPR027417">
    <property type="entry name" value="P-loop_NTPase"/>
</dbReference>
<dbReference type="Gene3D" id="3.40.50.300">
    <property type="entry name" value="P-loop containing nucleotide triphosphate hydrolases"/>
    <property type="match status" value="1"/>
</dbReference>
<feature type="region of interest" description="Disordered" evidence="12">
    <location>
        <begin position="381"/>
        <end position="436"/>
    </location>
</feature>
<dbReference type="GO" id="GO:0005524">
    <property type="term" value="F:ATP binding"/>
    <property type="evidence" value="ECO:0007669"/>
    <property type="project" value="UniProtKB-KW"/>
</dbReference>
<dbReference type="HOGENOM" id="CLU_002472_8_0_1"/>
<comment type="similarity">
    <text evidence="4">Belongs to the DNA mismatch repair MutS family.</text>
</comment>
<dbReference type="SMART" id="SM00533">
    <property type="entry name" value="MUTSd"/>
    <property type="match status" value="1"/>
</dbReference>
<dbReference type="GO" id="GO:0006298">
    <property type="term" value="P:mismatch repair"/>
    <property type="evidence" value="ECO:0007669"/>
    <property type="project" value="InterPro"/>
</dbReference>
<comment type="caution">
    <text evidence="14">The sequence shown here is derived from an EMBL/GenBank/DDBJ whole genome shotgun (WGS) entry which is preliminary data.</text>
</comment>
<reference evidence="14 15" key="1">
    <citation type="journal article" date="2012" name="BMC Genomics">
        <title>Tools to kill: Genome of one of the most destructive plant pathogenic fungi Macrophomina phaseolina.</title>
        <authorList>
            <person name="Islam M.S."/>
            <person name="Haque M.S."/>
            <person name="Islam M.M."/>
            <person name="Emdad E.M."/>
            <person name="Halim A."/>
            <person name="Hossen Q.M.M."/>
            <person name="Hossain M.Z."/>
            <person name="Ahmed B."/>
            <person name="Rahim S."/>
            <person name="Rahman M.S."/>
            <person name="Alam M.M."/>
            <person name="Hou S."/>
            <person name="Wan X."/>
            <person name="Saito J.A."/>
            <person name="Alam M."/>
        </authorList>
    </citation>
    <scope>NUCLEOTIDE SEQUENCE [LARGE SCALE GENOMIC DNA]</scope>
    <source>
        <strain evidence="14 15">MS6</strain>
    </source>
</reference>
<dbReference type="InParanoid" id="K2S2M2"/>
<dbReference type="InterPro" id="IPR036291">
    <property type="entry name" value="NAD(P)-bd_dom_sf"/>
</dbReference>
<dbReference type="eggNOG" id="KOG1210">
    <property type="taxonomic scope" value="Eukaryota"/>
</dbReference>
<comment type="subcellular location">
    <subcellularLocation>
        <location evidence="1">Endoplasmic reticulum</location>
    </subcellularLocation>
</comment>
<dbReference type="GO" id="GO:0005783">
    <property type="term" value="C:endoplasmic reticulum"/>
    <property type="evidence" value="ECO:0007669"/>
    <property type="project" value="UniProtKB-SubCell"/>
</dbReference>
<sequence>MALGLQTASALLLVFFVILAADIMGLFSRKNHFQVDGRTVVITGGSQGMGRGLAKLLAQKGANVVIVARDPKKLEAALEYISAAKVKSSQKFHYISADVTKPEENDRVLAEVTAWNNDQPPDVVWANAGMAIPRLLLDAPVHELRQHMDINYFSAVFLAQSTLRAWLKPTAPTDSTARASLSRHYIMTSSSAAFVGVAGYAPYSPAKAALRNLADALRQEVQLYNGGRHHSSGSPNPEIKIHIVCPGTITSPGHANEQEAKHPVTKLLEEGDPAQNEDEVAAASVKELEKGYYLIATNYLAKLMRAGALSGSPRNNWFVDTVLSWVTSFAWLFIQPDLEGKAWNPDITQEHIGRWFLQPYSFRIKSAMAFKLSRKRQRDCSITSNASSQKQRSHTSTAHSSVLRSIQPPSNRTTPRVTQSIVRWQSSPPSRSDTVTTVESSRLQRLSDASDADVDVLDEIIMAVDIKDRGTVGCSYYVAREEKLYFMEDAKLGGVDMIDALKLYVDPTIVLVSTKADDAVMDKLDSDRSFSSVNGSRMARDQFALPYILEVRPTVEFNYESGRNKLVNLKIESGAGPKVAFTVPGDIHTSSGYGGGGDAGSQERLLRLSGWINLDSRITVGCAGAVLAYTHRRRTASFLPGDGAANELFRVSTVEMFTLKGNMFINVDTLLALQIIQSESHPHSHNQGPTKANSGSKEGLSVYGLFHYLAKTPQGRHLLRQYFLRPSLELNVINKRLDTIATFTRPDNSHLMDQLVKSLKGIKNMRVSMVNLRKGVNSGPGRKQGITSGLWARIRLFAYHILKVKDAFQEMNAADRLPIRNQFFETCDYQGLAHVGKRITDVIDFDQSEQQHRTVVQMGVDEELDNMKQTYDGIEYLLSQVANDISHRVPAILGASINVIFFPQIGFLVTVPIDPETGQGIWEGSEQDVWERMFTSDEQAYYKNNNMREMDDRFGDVHGVICDREIEITHTLAQYVLEYEELLIHASDLCAELDALLALAQGAKMHKLARPNVVEDNVVQIKAGRHPLQELTVPSYVANDTLLVGPAGIERGIRQDSSAIATNERFNAHASSTAMDGPNMLILTGPNYSGKSVYLKQIAVIVYMAHIGSFVPAESARIGLTDKILTRIATRESVSRIQSAFMIDLQQVCVALNLATPRSLLVIDEFGKGTDSNDGAGLACGILQYLLNRGNRCPKVLAATHFHEIFEEGYLLHHPALQFGHMEVRVDDSKRDVDDQITYLYNFRLGRSVSSFGSCCAAMNGISREIVARAEQLILMAMKGEDLVAACAVMPAHERAELEEAESIARAFLAADFGVGEGEDARALLDEVLATTSSTTREYVTEEESDTMSTYETAF</sequence>
<dbReference type="InterPro" id="IPR045022">
    <property type="entry name" value="KDSR-like"/>
</dbReference>
<dbReference type="VEuPathDB" id="FungiDB:MPH_03135"/>
<proteinExistence type="inferred from homology"/>
<dbReference type="EMBL" id="AHHD01000163">
    <property type="protein sequence ID" value="EKG19272.1"/>
    <property type="molecule type" value="Genomic_DNA"/>
</dbReference>
<evidence type="ECO:0000256" key="2">
    <source>
        <dbReference type="ARBA" id="ARBA00004760"/>
    </source>
</evidence>
<keyword evidence="8" id="KW-0238">DNA-binding</keyword>
<dbReference type="GO" id="GO:0006666">
    <property type="term" value="P:3-keto-sphinganine metabolic process"/>
    <property type="evidence" value="ECO:0007669"/>
    <property type="project" value="InterPro"/>
</dbReference>
<comment type="pathway">
    <text evidence="3">Sphingolipid metabolism.</text>
</comment>
<dbReference type="eggNOG" id="KOG0221">
    <property type="taxonomic scope" value="Eukaryota"/>
</dbReference>
<dbReference type="PANTHER" id="PTHR11361:SF20">
    <property type="entry name" value="MUTS PROTEIN HOMOLOG 5"/>
    <property type="match status" value="1"/>
</dbReference>
<evidence type="ECO:0000256" key="9">
    <source>
        <dbReference type="ARBA" id="ARBA00026112"/>
    </source>
</evidence>
<name>K2S2M2_MACPH</name>
<dbReference type="Gene3D" id="3.40.50.720">
    <property type="entry name" value="NAD(P)-binding Rossmann-like Domain"/>
    <property type="match status" value="1"/>
</dbReference>
<dbReference type="GO" id="GO:0140664">
    <property type="term" value="F:ATP-dependent DNA damage sensor activity"/>
    <property type="evidence" value="ECO:0007669"/>
    <property type="project" value="InterPro"/>
</dbReference>
<evidence type="ECO:0000313" key="15">
    <source>
        <dbReference type="Proteomes" id="UP000007129"/>
    </source>
</evidence>